<protein>
    <submittedName>
        <fullName evidence="3">Uncharacterized protein</fullName>
    </submittedName>
</protein>
<keyword evidence="2" id="KW-0472">Membrane</keyword>
<evidence type="ECO:0000313" key="4">
    <source>
        <dbReference type="Proteomes" id="UP000254771"/>
    </source>
</evidence>
<feature type="region of interest" description="Disordered" evidence="1">
    <location>
        <begin position="252"/>
        <end position="275"/>
    </location>
</feature>
<evidence type="ECO:0000256" key="1">
    <source>
        <dbReference type="SAM" id="MobiDB-lite"/>
    </source>
</evidence>
<keyword evidence="2" id="KW-0812">Transmembrane</keyword>
<reference evidence="3 4" key="1">
    <citation type="journal article" date="2018" name="ISME J.">
        <title>Endosymbiont genomes yield clues of tubeworm success.</title>
        <authorList>
            <person name="Li Y."/>
            <person name="Liles M.R."/>
            <person name="Halanych K.M."/>
        </authorList>
    </citation>
    <scope>NUCLEOTIDE SEQUENCE [LARGE SCALE GENOMIC DNA]</scope>
    <source>
        <strain evidence="3">A1462</strain>
    </source>
</reference>
<feature type="compositionally biased region" description="Polar residues" evidence="1">
    <location>
        <begin position="252"/>
        <end position="271"/>
    </location>
</feature>
<feature type="transmembrane region" description="Helical" evidence="2">
    <location>
        <begin position="159"/>
        <end position="176"/>
    </location>
</feature>
<feature type="transmembrane region" description="Helical" evidence="2">
    <location>
        <begin position="59"/>
        <end position="77"/>
    </location>
</feature>
<feature type="transmembrane region" description="Helical" evidence="2">
    <location>
        <begin position="182"/>
        <end position="200"/>
    </location>
</feature>
<comment type="caution">
    <text evidence="3">The sequence shown here is derived from an EMBL/GenBank/DDBJ whole genome shotgun (WGS) entry which is preliminary data.</text>
</comment>
<proteinExistence type="predicted"/>
<keyword evidence="2" id="KW-1133">Transmembrane helix</keyword>
<dbReference type="AlphaFoldDB" id="A0A370DET9"/>
<sequence>MIYVVGGLALAIIYTAAALGIAIWQTDLHWFGDITLACQVTLSPLDHCRLDTIAVGWETLAGLCLAALMLITTLLLAQGRQTVKRWALPPNTFERSILYRLFIIGVLTLLCAHFVTRITGPDQLGRLAMIEREGIFTSLENLCWPILLQLYVTDRSRIGRYFALTLLLVVASLAFFRGTLLLILIFGIGFYLLDFIWHILNRRNHWKRYRPILTERLIFGIVVSLLLIPAVITDSASRKAYVLSGQSTTDISSAARQPTSSLQTSDPNITQKPLLPTGLGERQIMQRIMSPLYHASMARKLADTVPPPTAWDGLARKLRLSKQPNLNEHLYHAIYPSHPAGQTTSLFFGEGAAWSSAPPLFWIISAVLFLFLLALAGERVGIPIGLLVGLAIWRGYTGGLIDILPSLMLQIIAITLIAKPWMKRMGALR</sequence>
<evidence type="ECO:0000313" key="3">
    <source>
        <dbReference type="EMBL" id="RDH83363.1"/>
    </source>
</evidence>
<dbReference type="EMBL" id="QFXE01000020">
    <property type="protein sequence ID" value="RDH83363.1"/>
    <property type="molecule type" value="Genomic_DNA"/>
</dbReference>
<keyword evidence="4" id="KW-1185">Reference proteome</keyword>
<dbReference type="Proteomes" id="UP000254771">
    <property type="component" value="Unassembled WGS sequence"/>
</dbReference>
<feature type="transmembrane region" description="Helical" evidence="2">
    <location>
        <begin position="135"/>
        <end position="152"/>
    </location>
</feature>
<feature type="transmembrane region" description="Helical" evidence="2">
    <location>
        <begin position="403"/>
        <end position="422"/>
    </location>
</feature>
<accession>A0A370DET9</accession>
<evidence type="ECO:0000256" key="2">
    <source>
        <dbReference type="SAM" id="Phobius"/>
    </source>
</evidence>
<feature type="transmembrane region" description="Helical" evidence="2">
    <location>
        <begin position="97"/>
        <end position="115"/>
    </location>
</feature>
<name>A0A370DET9_9GAMM</name>
<organism evidence="3 4">
    <name type="scientific">endosymbiont of Escarpia spicata</name>
    <dbReference type="NCBI Taxonomy" id="2200908"/>
    <lineage>
        <taxon>Bacteria</taxon>
        <taxon>Pseudomonadati</taxon>
        <taxon>Pseudomonadota</taxon>
        <taxon>Gammaproteobacteria</taxon>
        <taxon>sulfur-oxidizing symbionts</taxon>
    </lineage>
</organism>
<gene>
    <name evidence="3" type="ORF">DIZ78_15330</name>
</gene>
<feature type="transmembrane region" description="Helical" evidence="2">
    <location>
        <begin position="212"/>
        <end position="232"/>
    </location>
</feature>
<feature type="transmembrane region" description="Helical" evidence="2">
    <location>
        <begin position="352"/>
        <end position="373"/>
    </location>
</feature>